<name>A0A3R9ZW14_9ENTE</name>
<dbReference type="InterPro" id="IPR053150">
    <property type="entry name" value="Teicoplanin_resist-assoc"/>
</dbReference>
<evidence type="ECO:0000259" key="2">
    <source>
        <dbReference type="Pfam" id="PF04892"/>
    </source>
</evidence>
<dbReference type="RefSeq" id="WP_125943510.1">
    <property type="nucleotide sequence ID" value="NZ_PXZH01000003.1"/>
</dbReference>
<feature type="transmembrane region" description="Helical" evidence="1">
    <location>
        <begin position="6"/>
        <end position="24"/>
    </location>
</feature>
<dbReference type="OrthoDB" id="4822551at2"/>
<feature type="domain" description="VanZ-like" evidence="2">
    <location>
        <begin position="38"/>
        <end position="154"/>
    </location>
</feature>
<reference evidence="3 4" key="1">
    <citation type="submission" date="2018-03" db="EMBL/GenBank/DDBJ databases">
        <authorList>
            <person name="Gulvik C.A."/>
        </authorList>
    </citation>
    <scope>NUCLEOTIDE SEQUENCE [LARGE SCALE GENOMIC DNA]</scope>
    <source>
        <strain evidence="3 4">JCM 31581</strain>
    </source>
</reference>
<dbReference type="PANTHER" id="PTHR36834">
    <property type="entry name" value="MEMBRANE PROTEIN-RELATED"/>
    <property type="match status" value="1"/>
</dbReference>
<proteinExistence type="predicted"/>
<feature type="transmembrane region" description="Helical" evidence="1">
    <location>
        <begin position="166"/>
        <end position="185"/>
    </location>
</feature>
<organism evidence="3 4">
    <name type="scientific">Vagococcus humatus</name>
    <dbReference type="NCBI Taxonomy" id="1889241"/>
    <lineage>
        <taxon>Bacteria</taxon>
        <taxon>Bacillati</taxon>
        <taxon>Bacillota</taxon>
        <taxon>Bacilli</taxon>
        <taxon>Lactobacillales</taxon>
        <taxon>Enterococcaceae</taxon>
        <taxon>Vagococcus</taxon>
    </lineage>
</organism>
<feature type="transmembrane region" description="Helical" evidence="1">
    <location>
        <begin position="137"/>
        <end position="154"/>
    </location>
</feature>
<dbReference type="PANTHER" id="PTHR36834:SF1">
    <property type="entry name" value="INTEGRAL MEMBRANE PROTEIN"/>
    <property type="match status" value="1"/>
</dbReference>
<keyword evidence="1" id="KW-0472">Membrane</keyword>
<feature type="transmembrane region" description="Helical" evidence="1">
    <location>
        <begin position="80"/>
        <end position="100"/>
    </location>
</feature>
<dbReference type="InterPro" id="IPR006976">
    <property type="entry name" value="VanZ-like"/>
</dbReference>
<feature type="transmembrane region" description="Helical" evidence="1">
    <location>
        <begin position="36"/>
        <end position="60"/>
    </location>
</feature>
<gene>
    <name evidence="3" type="ORF">C7P63_07290</name>
</gene>
<dbReference type="Proteomes" id="UP000277864">
    <property type="component" value="Unassembled WGS sequence"/>
</dbReference>
<dbReference type="AlphaFoldDB" id="A0A3R9ZW14"/>
<protein>
    <submittedName>
        <fullName evidence="3">VanZ family protein</fullName>
    </submittedName>
</protein>
<evidence type="ECO:0000256" key="1">
    <source>
        <dbReference type="SAM" id="Phobius"/>
    </source>
</evidence>
<feature type="transmembrane region" description="Helical" evidence="1">
    <location>
        <begin position="107"/>
        <end position="125"/>
    </location>
</feature>
<keyword evidence="1" id="KW-0812">Transmembrane</keyword>
<keyword evidence="1" id="KW-1133">Transmembrane helix</keyword>
<evidence type="ECO:0000313" key="3">
    <source>
        <dbReference type="EMBL" id="RST89083.1"/>
    </source>
</evidence>
<keyword evidence="4" id="KW-1185">Reference proteome</keyword>
<dbReference type="Pfam" id="PF04892">
    <property type="entry name" value="VanZ"/>
    <property type="match status" value="1"/>
</dbReference>
<sequence length="197" mass="22511">MDTWLFIGYELVATLGPLMVIYLVKYKRDKSWLSLLIFSVYLMMVFNVTGAGTLYDIFLYGIKWNGEQVNLIPFSQGISLVEYGLNIVMLMPFGLLAAALFTDNTSIYPVMKNGCLLILIVELSQLLNNRRTDVDDLIMNSLGLFVGFLLYKLVSKKLKTNPIPNIQLPISSVIWITFISRFFLFNDFGLAKWLYGF</sequence>
<comment type="caution">
    <text evidence="3">The sequence shown here is derived from an EMBL/GenBank/DDBJ whole genome shotgun (WGS) entry which is preliminary data.</text>
</comment>
<evidence type="ECO:0000313" key="4">
    <source>
        <dbReference type="Proteomes" id="UP000277864"/>
    </source>
</evidence>
<accession>A0A3R9ZW14</accession>
<dbReference type="EMBL" id="PXZH01000003">
    <property type="protein sequence ID" value="RST89083.1"/>
    <property type="molecule type" value="Genomic_DNA"/>
</dbReference>